<dbReference type="EMBL" id="JACJJC010000005">
    <property type="protein sequence ID" value="MBM6703770.1"/>
    <property type="molecule type" value="Genomic_DNA"/>
</dbReference>
<comment type="caution">
    <text evidence="1">The sequence shown here is derived from an EMBL/GenBank/DDBJ whole genome shotgun (WGS) entry which is preliminary data.</text>
</comment>
<evidence type="ECO:0000313" key="2">
    <source>
        <dbReference type="Proteomes" id="UP000715095"/>
    </source>
</evidence>
<protein>
    <submittedName>
        <fullName evidence="1">Uncharacterized protein</fullName>
    </submittedName>
</protein>
<organism evidence="1 2">
    <name type="scientific">Sutterella massiliensis</name>
    <dbReference type="NCBI Taxonomy" id="1816689"/>
    <lineage>
        <taxon>Bacteria</taxon>
        <taxon>Pseudomonadati</taxon>
        <taxon>Pseudomonadota</taxon>
        <taxon>Betaproteobacteria</taxon>
        <taxon>Burkholderiales</taxon>
        <taxon>Sutterellaceae</taxon>
        <taxon>Sutterella</taxon>
    </lineage>
</organism>
<gene>
    <name evidence="1" type="ORF">H6A60_04620</name>
</gene>
<name>A0ABS2DR29_9BURK</name>
<reference evidence="1 2" key="1">
    <citation type="journal article" date="2021" name="Sci. Rep.">
        <title>The distribution of antibiotic resistance genes in chicken gut microbiota commensals.</title>
        <authorList>
            <person name="Juricova H."/>
            <person name="Matiasovicova J."/>
            <person name="Kubasova T."/>
            <person name="Cejkova D."/>
            <person name="Rychlik I."/>
        </authorList>
    </citation>
    <scope>NUCLEOTIDE SEQUENCE [LARGE SCALE GENOMIC DNA]</scope>
    <source>
        <strain evidence="1 2">An829</strain>
    </source>
</reference>
<evidence type="ECO:0000313" key="1">
    <source>
        <dbReference type="EMBL" id="MBM6703770.1"/>
    </source>
</evidence>
<accession>A0ABS2DR29</accession>
<sequence>MKIPTRETPFRFFTKGRDKFRSADYTKIARGVAAISKRNFARGALSFDIIGDPLRVQISVRLILDEAPARLKRREQS</sequence>
<keyword evidence="2" id="KW-1185">Reference proteome</keyword>
<proteinExistence type="predicted"/>
<dbReference type="RefSeq" id="WP_205102243.1">
    <property type="nucleotide sequence ID" value="NZ_JACJJC010000005.1"/>
</dbReference>
<dbReference type="Proteomes" id="UP000715095">
    <property type="component" value="Unassembled WGS sequence"/>
</dbReference>